<accession>A0AAV2YYJ4</accession>
<comment type="caution">
    <text evidence="2">The sequence shown here is derived from an EMBL/GenBank/DDBJ whole genome shotgun (WGS) entry which is preliminary data.</text>
</comment>
<keyword evidence="3" id="KW-1185">Reference proteome</keyword>
<dbReference type="Pfam" id="PF04991">
    <property type="entry name" value="LicD"/>
    <property type="match status" value="1"/>
</dbReference>
<dbReference type="Proteomes" id="UP001146120">
    <property type="component" value="Unassembled WGS sequence"/>
</dbReference>
<evidence type="ECO:0000259" key="1">
    <source>
        <dbReference type="Pfam" id="PF04991"/>
    </source>
</evidence>
<sequence>MAAARREDPSACVELSPNHLVGEFAQPDKCWTRRQVQAILISIVHEFSTLLERYNVRYWVDSGTLLGAVRHNGLIPFDQDVDFGIEQAGYELLRDTRVDVPDGFALHVYESAVNDVGRVDNAIPIRFVHRASGLYADVFAFLDKVDAEGRHSIGPIPSLCFGGCAHCPSTGSGRREFRIPREWVFPLRQCRFEYFLVACPNDSHRYLTHMFGDYSTPYAD</sequence>
<dbReference type="EMBL" id="DAKRPA010000070">
    <property type="protein sequence ID" value="DBA00086.1"/>
    <property type="molecule type" value="Genomic_DNA"/>
</dbReference>
<name>A0AAV2YYJ4_9STRA</name>
<proteinExistence type="predicted"/>
<dbReference type="PANTHER" id="PTHR43404">
    <property type="entry name" value="LIPOPOLYSACCHARIDE CHOLINEPHOSPHOTRANSFERASE LICD"/>
    <property type="match status" value="1"/>
</dbReference>
<dbReference type="InterPro" id="IPR007074">
    <property type="entry name" value="LicD/FKTN/FKRP_NTP_transf"/>
</dbReference>
<reference evidence="2" key="2">
    <citation type="journal article" date="2023" name="Microbiol Resour">
        <title>Decontamination and Annotation of the Draft Genome Sequence of the Oomycete Lagenidium giganteum ARSEF 373.</title>
        <authorList>
            <person name="Morgan W.R."/>
            <person name="Tartar A."/>
        </authorList>
    </citation>
    <scope>NUCLEOTIDE SEQUENCE</scope>
    <source>
        <strain evidence="2">ARSEF 373</strain>
    </source>
</reference>
<evidence type="ECO:0000313" key="2">
    <source>
        <dbReference type="EMBL" id="DBA00086.1"/>
    </source>
</evidence>
<evidence type="ECO:0000313" key="3">
    <source>
        <dbReference type="Proteomes" id="UP001146120"/>
    </source>
</evidence>
<organism evidence="2 3">
    <name type="scientific">Lagenidium giganteum</name>
    <dbReference type="NCBI Taxonomy" id="4803"/>
    <lineage>
        <taxon>Eukaryota</taxon>
        <taxon>Sar</taxon>
        <taxon>Stramenopiles</taxon>
        <taxon>Oomycota</taxon>
        <taxon>Peronosporomycetes</taxon>
        <taxon>Pythiales</taxon>
        <taxon>Pythiaceae</taxon>
    </lineage>
</organism>
<dbReference type="PANTHER" id="PTHR43404:SF1">
    <property type="entry name" value="MNN4P"/>
    <property type="match status" value="1"/>
</dbReference>
<dbReference type="AlphaFoldDB" id="A0AAV2YYJ4"/>
<gene>
    <name evidence="2" type="ORF">N0F65_000377</name>
</gene>
<dbReference type="InterPro" id="IPR052942">
    <property type="entry name" value="LPS_cholinephosphotransferase"/>
</dbReference>
<reference evidence="2" key="1">
    <citation type="submission" date="2022-11" db="EMBL/GenBank/DDBJ databases">
        <authorList>
            <person name="Morgan W.R."/>
            <person name="Tartar A."/>
        </authorList>
    </citation>
    <scope>NUCLEOTIDE SEQUENCE</scope>
    <source>
        <strain evidence="2">ARSEF 373</strain>
    </source>
</reference>
<feature type="domain" description="LicD/FKTN/FKRP nucleotidyltransferase" evidence="1">
    <location>
        <begin position="53"/>
        <end position="101"/>
    </location>
</feature>
<dbReference type="GO" id="GO:0009100">
    <property type="term" value="P:glycoprotein metabolic process"/>
    <property type="evidence" value="ECO:0007669"/>
    <property type="project" value="UniProtKB-ARBA"/>
</dbReference>
<protein>
    <recommendedName>
        <fullName evidence="1">LicD/FKTN/FKRP nucleotidyltransferase domain-containing protein</fullName>
    </recommendedName>
</protein>